<organism evidence="2 3">
    <name type="scientific">Solanum bulbocastanum</name>
    <name type="common">Wild potato</name>
    <dbReference type="NCBI Taxonomy" id="147425"/>
    <lineage>
        <taxon>Eukaryota</taxon>
        <taxon>Viridiplantae</taxon>
        <taxon>Streptophyta</taxon>
        <taxon>Embryophyta</taxon>
        <taxon>Tracheophyta</taxon>
        <taxon>Spermatophyta</taxon>
        <taxon>Magnoliopsida</taxon>
        <taxon>eudicotyledons</taxon>
        <taxon>Gunneridae</taxon>
        <taxon>Pentapetalae</taxon>
        <taxon>asterids</taxon>
        <taxon>lamiids</taxon>
        <taxon>Solanales</taxon>
        <taxon>Solanaceae</taxon>
        <taxon>Solanoideae</taxon>
        <taxon>Solaneae</taxon>
        <taxon>Solanum</taxon>
    </lineage>
</organism>
<dbReference type="Proteomes" id="UP001371456">
    <property type="component" value="Unassembled WGS sequence"/>
</dbReference>
<evidence type="ECO:0000313" key="3">
    <source>
        <dbReference type="Proteomes" id="UP001371456"/>
    </source>
</evidence>
<sequence>MEAYCDPMLKTEAYLKSYSERIHPIPDESFWPPMNEILPSIILPPDLRRWPGRPSKNRKRVADEGDVTSQSKRSCTLRRSNCKYYGHYKWTCQGAPVKAKGKKGKGYG</sequence>
<evidence type="ECO:0000256" key="1">
    <source>
        <dbReference type="SAM" id="MobiDB-lite"/>
    </source>
</evidence>
<accession>A0AAN8TUY5</accession>
<protein>
    <submittedName>
        <fullName evidence="2">Uncharacterized protein</fullName>
    </submittedName>
</protein>
<dbReference type="EMBL" id="JBANQN010000004">
    <property type="protein sequence ID" value="KAK6791393.1"/>
    <property type="molecule type" value="Genomic_DNA"/>
</dbReference>
<name>A0AAN8TUY5_SOLBU</name>
<dbReference type="AlphaFoldDB" id="A0AAN8TUY5"/>
<comment type="caution">
    <text evidence="2">The sequence shown here is derived from an EMBL/GenBank/DDBJ whole genome shotgun (WGS) entry which is preliminary data.</text>
</comment>
<feature type="region of interest" description="Disordered" evidence="1">
    <location>
        <begin position="49"/>
        <end position="72"/>
    </location>
</feature>
<keyword evidence="3" id="KW-1185">Reference proteome</keyword>
<proteinExistence type="predicted"/>
<reference evidence="2 3" key="1">
    <citation type="submission" date="2024-02" db="EMBL/GenBank/DDBJ databases">
        <title>de novo genome assembly of Solanum bulbocastanum strain 11H21.</title>
        <authorList>
            <person name="Hosaka A.J."/>
        </authorList>
    </citation>
    <scope>NUCLEOTIDE SEQUENCE [LARGE SCALE GENOMIC DNA]</scope>
    <source>
        <tissue evidence="2">Young leaves</tissue>
    </source>
</reference>
<evidence type="ECO:0000313" key="2">
    <source>
        <dbReference type="EMBL" id="KAK6791393.1"/>
    </source>
</evidence>
<gene>
    <name evidence="2" type="ORF">RDI58_010474</name>
</gene>